<protein>
    <submittedName>
        <fullName evidence="1">Uncharacterized protein</fullName>
    </submittedName>
</protein>
<sequence length="41" mass="4845">MEGFGIIYIPLDSNWQSFPMFDYEVTLPLVTVSKKLICVWY</sequence>
<dbReference type="EMBL" id="GGEC01070344">
    <property type="protein sequence ID" value="MBX50828.1"/>
    <property type="molecule type" value="Transcribed_RNA"/>
</dbReference>
<organism evidence="1">
    <name type="scientific">Rhizophora mucronata</name>
    <name type="common">Asiatic mangrove</name>
    <dbReference type="NCBI Taxonomy" id="61149"/>
    <lineage>
        <taxon>Eukaryota</taxon>
        <taxon>Viridiplantae</taxon>
        <taxon>Streptophyta</taxon>
        <taxon>Embryophyta</taxon>
        <taxon>Tracheophyta</taxon>
        <taxon>Spermatophyta</taxon>
        <taxon>Magnoliopsida</taxon>
        <taxon>eudicotyledons</taxon>
        <taxon>Gunneridae</taxon>
        <taxon>Pentapetalae</taxon>
        <taxon>rosids</taxon>
        <taxon>fabids</taxon>
        <taxon>Malpighiales</taxon>
        <taxon>Rhizophoraceae</taxon>
        <taxon>Rhizophora</taxon>
    </lineage>
</organism>
<evidence type="ECO:0000313" key="1">
    <source>
        <dbReference type="EMBL" id="MBX50828.1"/>
    </source>
</evidence>
<proteinExistence type="predicted"/>
<dbReference type="AlphaFoldDB" id="A0A2P2P7V9"/>
<reference evidence="1" key="1">
    <citation type="submission" date="2018-02" db="EMBL/GenBank/DDBJ databases">
        <title>Rhizophora mucronata_Transcriptome.</title>
        <authorList>
            <person name="Meera S.P."/>
            <person name="Sreeshan A."/>
            <person name="Augustine A."/>
        </authorList>
    </citation>
    <scope>NUCLEOTIDE SEQUENCE</scope>
    <source>
        <tissue evidence="1">Leaf</tissue>
    </source>
</reference>
<name>A0A2P2P7V9_RHIMU</name>
<accession>A0A2P2P7V9</accession>